<organism evidence="5 6">
    <name type="scientific">Monosporascus ibericus</name>
    <dbReference type="NCBI Taxonomy" id="155417"/>
    <lineage>
        <taxon>Eukaryota</taxon>
        <taxon>Fungi</taxon>
        <taxon>Dikarya</taxon>
        <taxon>Ascomycota</taxon>
        <taxon>Pezizomycotina</taxon>
        <taxon>Sordariomycetes</taxon>
        <taxon>Xylariomycetidae</taxon>
        <taxon>Xylariales</taxon>
        <taxon>Xylariales incertae sedis</taxon>
        <taxon>Monosporascus</taxon>
    </lineage>
</organism>
<gene>
    <name evidence="5" type="ORF">DL764_002445</name>
</gene>
<dbReference type="PROSITE" id="PS50297">
    <property type="entry name" value="ANK_REP_REGION"/>
    <property type="match status" value="1"/>
</dbReference>
<dbReference type="PANTHER" id="PTHR24171">
    <property type="entry name" value="ANKYRIN REPEAT DOMAIN-CONTAINING PROTEIN 39-RELATED"/>
    <property type="match status" value="1"/>
</dbReference>
<dbReference type="Pfam" id="PF12796">
    <property type="entry name" value="Ank_2"/>
    <property type="match status" value="1"/>
</dbReference>
<feature type="compositionally biased region" description="Basic and acidic residues" evidence="4">
    <location>
        <begin position="256"/>
        <end position="270"/>
    </location>
</feature>
<dbReference type="InterPro" id="IPR036770">
    <property type="entry name" value="Ankyrin_rpt-contain_sf"/>
</dbReference>
<evidence type="ECO:0000313" key="5">
    <source>
        <dbReference type="EMBL" id="RYP07516.1"/>
    </source>
</evidence>
<evidence type="ECO:0000256" key="4">
    <source>
        <dbReference type="SAM" id="MobiDB-lite"/>
    </source>
</evidence>
<dbReference type="Gene3D" id="1.25.40.20">
    <property type="entry name" value="Ankyrin repeat-containing domain"/>
    <property type="match status" value="1"/>
</dbReference>
<feature type="repeat" description="ANK" evidence="3">
    <location>
        <begin position="342"/>
        <end position="374"/>
    </location>
</feature>
<dbReference type="PROSITE" id="PS50088">
    <property type="entry name" value="ANK_REPEAT"/>
    <property type="match status" value="1"/>
</dbReference>
<dbReference type="OrthoDB" id="7464126at2759"/>
<dbReference type="SUPFAM" id="SSF48403">
    <property type="entry name" value="Ankyrin repeat"/>
    <property type="match status" value="1"/>
</dbReference>
<feature type="compositionally biased region" description="Polar residues" evidence="4">
    <location>
        <begin position="238"/>
        <end position="252"/>
    </location>
</feature>
<dbReference type="EMBL" id="QJNU01000094">
    <property type="protein sequence ID" value="RYP07516.1"/>
    <property type="molecule type" value="Genomic_DNA"/>
</dbReference>
<dbReference type="InterPro" id="IPR002110">
    <property type="entry name" value="Ankyrin_rpt"/>
</dbReference>
<accession>A0A4Q4TKC5</accession>
<feature type="region of interest" description="Disordered" evidence="4">
    <location>
        <begin position="194"/>
        <end position="298"/>
    </location>
</feature>
<comment type="caution">
    <text evidence="5">The sequence shown here is derived from an EMBL/GenBank/DDBJ whole genome shotgun (WGS) entry which is preliminary data.</text>
</comment>
<keyword evidence="1" id="KW-0677">Repeat</keyword>
<evidence type="ECO:0000256" key="2">
    <source>
        <dbReference type="ARBA" id="ARBA00023043"/>
    </source>
</evidence>
<dbReference type="AlphaFoldDB" id="A0A4Q4TKC5"/>
<dbReference type="Proteomes" id="UP000293360">
    <property type="component" value="Unassembled WGS sequence"/>
</dbReference>
<proteinExistence type="predicted"/>
<sequence>MSFGVGVGDLTLVARSAWRLYKACKESSEDFAQLSVELMSLHAVLIETQDFLTENQTTLDASRRHRLEILCDGCCGALDDLDALVGRYESLGTQAQRTWDRMRFGLRDLSDVKGSSSTARIERKLTKFLTEVQAGLREGSVVATDDVAHAIETANIWTELRRELEDVGISAPAAEENHEFILRRIKSALAEGQLDEKHPCHSEGEDDNFDVQGNGDGGSPGTKGVYSPPSDSGYGGNAPTSVRGSVSSTLSAANKAFEEELRRQQAEWRPGEPGFELGKSMTGETEMSPLSPPVRKRTGPVGRIMKLFKNEKAIIDAASDGDIDRVAECISLGMDVNVRERWGWSALSMCAYGGHKAIARLLLEHGADLDNVDVDGDTPASLAAQRGHANLVIMFDEERAARDLKIREMDSEVPRR</sequence>
<evidence type="ECO:0000256" key="3">
    <source>
        <dbReference type="PROSITE-ProRule" id="PRU00023"/>
    </source>
</evidence>
<feature type="compositionally biased region" description="Basic and acidic residues" evidence="4">
    <location>
        <begin position="194"/>
        <end position="203"/>
    </location>
</feature>
<name>A0A4Q4TKC5_9PEZI</name>
<keyword evidence="6" id="KW-1185">Reference proteome</keyword>
<reference evidence="5 6" key="1">
    <citation type="submission" date="2018-06" db="EMBL/GenBank/DDBJ databases">
        <title>Complete Genomes of Monosporascus.</title>
        <authorList>
            <person name="Robinson A.J."/>
            <person name="Natvig D.O."/>
        </authorList>
    </citation>
    <scope>NUCLEOTIDE SEQUENCE [LARGE SCALE GENOMIC DNA]</scope>
    <source>
        <strain evidence="5 6">CBS 110550</strain>
    </source>
</reference>
<keyword evidence="2 3" id="KW-0040">ANK repeat</keyword>
<evidence type="ECO:0000256" key="1">
    <source>
        <dbReference type="ARBA" id="ARBA00022737"/>
    </source>
</evidence>
<dbReference type="STRING" id="155417.A0A4Q4TKC5"/>
<evidence type="ECO:0000313" key="6">
    <source>
        <dbReference type="Proteomes" id="UP000293360"/>
    </source>
</evidence>
<dbReference type="SMART" id="SM00248">
    <property type="entry name" value="ANK"/>
    <property type="match status" value="3"/>
</dbReference>
<protein>
    <submittedName>
        <fullName evidence="5">Uncharacterized protein</fullName>
    </submittedName>
</protein>